<dbReference type="RefSeq" id="WP_345643905.1">
    <property type="nucleotide sequence ID" value="NZ_BAABLY010000022.1"/>
</dbReference>
<feature type="region of interest" description="Disordered" evidence="1">
    <location>
        <begin position="130"/>
        <end position="156"/>
    </location>
</feature>
<keyword evidence="3" id="KW-1185">Reference proteome</keyword>
<sequence length="249" mass="25956">MNDPEARLSDLLSLAEGQHGYAGLAQLGLHLDAPSVQRWLQLGLVELARPDVRDVGPAGGVLRVRAGARHDFPGLYATWVGLESTPAWRRSPTATAVVSHRSAGLVYRVLTAPVAAYEFTAPTAQAATRSSSWPGAAAPASTEHPQPAQGGDAVGSPSGEVVVRNALLLECEVVLVEGMWVTSPARTVADLYVDCGVGVEVLGRICQNLLSAGWVAGRDLPGELSAAFARRGLHDDGSGWLAEALEAAA</sequence>
<evidence type="ECO:0000313" key="2">
    <source>
        <dbReference type="EMBL" id="MEQ3542449.1"/>
    </source>
</evidence>
<evidence type="ECO:0000313" key="3">
    <source>
        <dbReference type="Proteomes" id="UP001464923"/>
    </source>
</evidence>
<proteinExistence type="predicted"/>
<gene>
    <name evidence="2" type="ORF">WHI96_26925</name>
</gene>
<evidence type="ECO:0000256" key="1">
    <source>
        <dbReference type="SAM" id="MobiDB-lite"/>
    </source>
</evidence>
<accession>A0ABV1K2J4</accession>
<feature type="compositionally biased region" description="Low complexity" evidence="1">
    <location>
        <begin position="130"/>
        <end position="141"/>
    </location>
</feature>
<comment type="caution">
    <text evidence="2">The sequence shown here is derived from an EMBL/GenBank/DDBJ whole genome shotgun (WGS) entry which is preliminary data.</text>
</comment>
<organism evidence="2 3">
    <name type="scientific">Pseudonocardia tropica</name>
    <dbReference type="NCBI Taxonomy" id="681289"/>
    <lineage>
        <taxon>Bacteria</taxon>
        <taxon>Bacillati</taxon>
        <taxon>Actinomycetota</taxon>
        <taxon>Actinomycetes</taxon>
        <taxon>Pseudonocardiales</taxon>
        <taxon>Pseudonocardiaceae</taxon>
        <taxon>Pseudonocardia</taxon>
    </lineage>
</organism>
<dbReference type="EMBL" id="JBEDNP010000040">
    <property type="protein sequence ID" value="MEQ3542449.1"/>
    <property type="molecule type" value="Genomic_DNA"/>
</dbReference>
<reference evidence="2 3" key="1">
    <citation type="submission" date="2024-03" db="EMBL/GenBank/DDBJ databases">
        <title>Draft genome sequence of Pseudonocardia tropica JCM 19149.</title>
        <authorList>
            <person name="Butdee W."/>
            <person name="Duangmal K."/>
        </authorList>
    </citation>
    <scope>NUCLEOTIDE SEQUENCE [LARGE SCALE GENOMIC DNA]</scope>
    <source>
        <strain evidence="2 3">JCM 19149</strain>
    </source>
</reference>
<dbReference type="Proteomes" id="UP001464923">
    <property type="component" value="Unassembled WGS sequence"/>
</dbReference>
<protein>
    <submittedName>
        <fullName evidence="2">Uncharacterized protein</fullName>
    </submittedName>
</protein>
<name>A0ABV1K2J4_9PSEU</name>